<evidence type="ECO:0000313" key="4">
    <source>
        <dbReference type="Proteomes" id="UP000663555"/>
    </source>
</evidence>
<sequence length="103" mass="12076">MENTQALEQSQPGLAKRVKKAIQNQQLNQRTEQNYWHWITRFITFHDCQNPETLSEEQQQQFLNYLTERVEVSRAKLNQAKQALDFFYGDVLGNDAMRDTAAA</sequence>
<dbReference type="InterPro" id="IPR010998">
    <property type="entry name" value="Integrase_recombinase_N"/>
</dbReference>
<protein>
    <submittedName>
        <fullName evidence="3">Phage integrase N-terminal SAM-like domain-containing protein</fullName>
    </submittedName>
</protein>
<keyword evidence="1" id="KW-0238">DNA-binding</keyword>
<keyword evidence="4" id="KW-1185">Reference proteome</keyword>
<evidence type="ECO:0000259" key="2">
    <source>
        <dbReference type="Pfam" id="PF13495"/>
    </source>
</evidence>
<dbReference type="EMBL" id="CP071247">
    <property type="protein sequence ID" value="QSP95377.1"/>
    <property type="molecule type" value="Genomic_DNA"/>
</dbReference>
<evidence type="ECO:0000313" key="3">
    <source>
        <dbReference type="EMBL" id="QSP95377.1"/>
    </source>
</evidence>
<name>A0ABX7MSN1_9GAMM</name>
<dbReference type="InterPro" id="IPR004107">
    <property type="entry name" value="Integrase_SAM-like_N"/>
</dbReference>
<organism evidence="3 4">
    <name type="scientific">Marinobacter salinisoli</name>
    <dbReference type="NCBI Taxonomy" id="2769486"/>
    <lineage>
        <taxon>Bacteria</taxon>
        <taxon>Pseudomonadati</taxon>
        <taxon>Pseudomonadota</taxon>
        <taxon>Gammaproteobacteria</taxon>
        <taxon>Pseudomonadales</taxon>
        <taxon>Marinobacteraceae</taxon>
        <taxon>Marinobacter</taxon>
    </lineage>
</organism>
<proteinExistence type="predicted"/>
<dbReference type="Proteomes" id="UP000663555">
    <property type="component" value="Chromosome"/>
</dbReference>
<dbReference type="RefSeq" id="WP_206644617.1">
    <property type="nucleotide sequence ID" value="NZ_CP071247.1"/>
</dbReference>
<reference evidence="3 4" key="1">
    <citation type="submission" date="2021-03" db="EMBL/GenBank/DDBJ databases">
        <title>Genome sequencing of Marinobacter sp. LPB0319.</title>
        <authorList>
            <person name="Kim J."/>
        </authorList>
    </citation>
    <scope>NUCLEOTIDE SEQUENCE [LARGE SCALE GENOMIC DNA]</scope>
    <source>
        <strain evidence="3 4">LPB0319</strain>
    </source>
</reference>
<feature type="domain" description="Integrase SAM-like N-terminal" evidence="2">
    <location>
        <begin position="14"/>
        <end position="95"/>
    </location>
</feature>
<dbReference type="Pfam" id="PF13495">
    <property type="entry name" value="Phage_int_SAM_4"/>
    <property type="match status" value="1"/>
</dbReference>
<evidence type="ECO:0000256" key="1">
    <source>
        <dbReference type="ARBA" id="ARBA00023125"/>
    </source>
</evidence>
<gene>
    <name evidence="3" type="ORF">LPB19_02850</name>
</gene>
<accession>A0ABX7MSN1</accession>
<dbReference type="Gene3D" id="1.10.150.130">
    <property type="match status" value="1"/>
</dbReference>